<organism evidence="2 3">
    <name type="scientific">Lactuca sativa</name>
    <name type="common">Garden lettuce</name>
    <dbReference type="NCBI Taxonomy" id="4236"/>
    <lineage>
        <taxon>Eukaryota</taxon>
        <taxon>Viridiplantae</taxon>
        <taxon>Streptophyta</taxon>
        <taxon>Embryophyta</taxon>
        <taxon>Tracheophyta</taxon>
        <taxon>Spermatophyta</taxon>
        <taxon>Magnoliopsida</taxon>
        <taxon>eudicotyledons</taxon>
        <taxon>Gunneridae</taxon>
        <taxon>Pentapetalae</taxon>
        <taxon>asterids</taxon>
        <taxon>campanulids</taxon>
        <taxon>Asterales</taxon>
        <taxon>Asteraceae</taxon>
        <taxon>Cichorioideae</taxon>
        <taxon>Cichorieae</taxon>
        <taxon>Lactucinae</taxon>
        <taxon>Lactuca</taxon>
    </lineage>
</organism>
<evidence type="ECO:0000256" key="1">
    <source>
        <dbReference type="SAM" id="MobiDB-lite"/>
    </source>
</evidence>
<dbReference type="PANTHER" id="PTHR33623">
    <property type="entry name" value="OS04G0572500 PROTEIN"/>
    <property type="match status" value="1"/>
</dbReference>
<dbReference type="Proteomes" id="UP000235145">
    <property type="component" value="Unassembled WGS sequence"/>
</dbReference>
<dbReference type="AlphaFoldDB" id="A0A9R1XJK6"/>
<feature type="compositionally biased region" description="Low complexity" evidence="1">
    <location>
        <begin position="163"/>
        <end position="191"/>
    </location>
</feature>
<evidence type="ECO:0000313" key="2">
    <source>
        <dbReference type="EMBL" id="KAJ0215139.1"/>
    </source>
</evidence>
<dbReference type="OrthoDB" id="668456at2759"/>
<proteinExistence type="predicted"/>
<keyword evidence="3" id="KW-1185">Reference proteome</keyword>
<dbReference type="PANTHER" id="PTHR33623:SF4">
    <property type="entry name" value="DUF4378 DOMAIN-CONTAINING PROTEIN"/>
    <property type="match status" value="1"/>
</dbReference>
<evidence type="ECO:0000313" key="3">
    <source>
        <dbReference type="Proteomes" id="UP000235145"/>
    </source>
</evidence>
<gene>
    <name evidence="2" type="ORF">LSAT_V11C300103670</name>
</gene>
<accession>A0A9R1XJK6</accession>
<feature type="region of interest" description="Disordered" evidence="1">
    <location>
        <begin position="141"/>
        <end position="191"/>
    </location>
</feature>
<dbReference type="EMBL" id="NBSK02000003">
    <property type="protein sequence ID" value="KAJ0215139.1"/>
    <property type="molecule type" value="Genomic_DNA"/>
</dbReference>
<protein>
    <recommendedName>
        <fullName evidence="4">DUF4378 domain-containing protein</fullName>
    </recommendedName>
</protein>
<evidence type="ECO:0008006" key="4">
    <source>
        <dbReference type="Google" id="ProtNLM"/>
    </source>
</evidence>
<sequence length="458" mass="51722">MAAARTSFSNDSRLVKVPLPKSVLLKDYLIDDLSSCSSNGFRSYPRRPCCTKVRYLIEIDLNKHINLRPTQKKFLRSKSKSSLVLQKASAAVVNVFKHFQFSGSGKRAKANFLPKNLSRKLSNWKRTIDGRNKEFNKRLNSLDEPVKEKNKKKNVLRPPSKVSTAATTASAEVNTSTSNSNNSASSDSYFTTTSVCSTTNSSSKIDVAINNVVECEQHTTEKKNTANGMKSGVATAATDSDVFTGNAKKEEESEKKEQFSPVSVMEFPCDDDEDEVTSPFQHSRLYTEGTKKKVMSKVQRVKSLANYNKLRPVRLEDRITLSESTTTRPDLLLHDESSNQTRKKATALFQQFKATMSSSNQFDQSIMTQNVLLGFFIERIMEGSSVSNFALLQEAKDWINGDGYAREITFESLVRDMDKEKVKWAKYDDEVEKRQVCLVLECQVFTSLVEEMLLEFYM</sequence>
<comment type="caution">
    <text evidence="2">The sequence shown here is derived from an EMBL/GenBank/DDBJ whole genome shotgun (WGS) entry which is preliminary data.</text>
</comment>
<name>A0A9R1XJK6_LACSA</name>
<reference evidence="2 3" key="1">
    <citation type="journal article" date="2017" name="Nat. Commun.">
        <title>Genome assembly with in vitro proximity ligation data and whole-genome triplication in lettuce.</title>
        <authorList>
            <person name="Reyes-Chin-Wo S."/>
            <person name="Wang Z."/>
            <person name="Yang X."/>
            <person name="Kozik A."/>
            <person name="Arikit S."/>
            <person name="Song C."/>
            <person name="Xia L."/>
            <person name="Froenicke L."/>
            <person name="Lavelle D.O."/>
            <person name="Truco M.J."/>
            <person name="Xia R."/>
            <person name="Zhu S."/>
            <person name="Xu C."/>
            <person name="Xu H."/>
            <person name="Xu X."/>
            <person name="Cox K."/>
            <person name="Korf I."/>
            <person name="Meyers B.C."/>
            <person name="Michelmore R.W."/>
        </authorList>
    </citation>
    <scope>NUCLEOTIDE SEQUENCE [LARGE SCALE GENOMIC DNA]</scope>
    <source>
        <strain evidence="3">cv. Salinas</strain>
        <tissue evidence="2">Seedlings</tissue>
    </source>
</reference>